<dbReference type="Gene3D" id="2.40.350.10">
    <property type="entry name" value="SO1590-like"/>
    <property type="match status" value="1"/>
</dbReference>
<dbReference type="SUPFAM" id="SSF159238">
    <property type="entry name" value="SO1590-like"/>
    <property type="match status" value="1"/>
</dbReference>
<dbReference type="RefSeq" id="WP_124798364.1">
    <property type="nucleotide sequence ID" value="NZ_CP034170.1"/>
</dbReference>
<dbReference type="EMBL" id="CP034170">
    <property type="protein sequence ID" value="AZI57679.1"/>
    <property type="molecule type" value="Genomic_DNA"/>
</dbReference>
<evidence type="ECO:0000313" key="1">
    <source>
        <dbReference type="EMBL" id="AZI57679.1"/>
    </source>
</evidence>
<keyword evidence="2" id="KW-1185">Reference proteome</keyword>
<accession>A0A3G8ZK08</accession>
<sequence>MTHRLQATCAFEIQQSDSAPDEWAGGMLGHTRWEKQFVGALNGNSVVEAVYCMVTDGPAIYVAIERFDCELDGRTGTFVLTHRASTLDDVQQAEWRIVEGSGTGELAGITGSGRITDDHQLILDYQLS</sequence>
<protein>
    <submittedName>
        <fullName evidence="1">DUF3224 domain-containing protein</fullName>
    </submittedName>
</protein>
<evidence type="ECO:0000313" key="2">
    <source>
        <dbReference type="Proteomes" id="UP000268084"/>
    </source>
</evidence>
<reference evidence="1 2" key="2">
    <citation type="submission" date="2018-12" db="EMBL/GenBank/DDBJ databases">
        <title>Nakamurella antarcticus sp. nov., isolated from Antarctica South Shetland Islands soil.</title>
        <authorList>
            <person name="Peng F."/>
        </authorList>
    </citation>
    <scope>NUCLEOTIDE SEQUENCE [LARGE SCALE GENOMIC DNA]</scope>
    <source>
        <strain evidence="1 2">S14-144</strain>
    </source>
</reference>
<dbReference type="Pfam" id="PF11528">
    <property type="entry name" value="DUF3224"/>
    <property type="match status" value="1"/>
</dbReference>
<dbReference type="KEGG" id="nak:EH165_05440"/>
<gene>
    <name evidence="1" type="ORF">EH165_05440</name>
</gene>
<dbReference type="InterPro" id="IPR023159">
    <property type="entry name" value="SO1590-like_sf"/>
</dbReference>
<dbReference type="InterPro" id="IPR021607">
    <property type="entry name" value="DUF3224"/>
</dbReference>
<proteinExistence type="predicted"/>
<dbReference type="Proteomes" id="UP000268084">
    <property type="component" value="Chromosome"/>
</dbReference>
<dbReference type="AlphaFoldDB" id="A0A3G8ZK08"/>
<organism evidence="1 2">
    <name type="scientific">Nakamurella antarctica</name>
    <dbReference type="NCBI Taxonomy" id="1902245"/>
    <lineage>
        <taxon>Bacteria</taxon>
        <taxon>Bacillati</taxon>
        <taxon>Actinomycetota</taxon>
        <taxon>Actinomycetes</taxon>
        <taxon>Nakamurellales</taxon>
        <taxon>Nakamurellaceae</taxon>
        <taxon>Nakamurella</taxon>
    </lineage>
</organism>
<dbReference type="OrthoDB" id="882224at2"/>
<reference evidence="1 2" key="1">
    <citation type="submission" date="2018-11" db="EMBL/GenBank/DDBJ databases">
        <authorList>
            <person name="Da X."/>
        </authorList>
    </citation>
    <scope>NUCLEOTIDE SEQUENCE [LARGE SCALE GENOMIC DNA]</scope>
    <source>
        <strain evidence="1 2">S14-144</strain>
    </source>
</reference>
<name>A0A3G8ZK08_9ACTN</name>